<protein>
    <submittedName>
        <fullName evidence="1">Uncharacterized protein</fullName>
    </submittedName>
</protein>
<dbReference type="Proteomes" id="UP000218231">
    <property type="component" value="Unassembled WGS sequence"/>
</dbReference>
<comment type="caution">
    <text evidence="1">The sequence shown here is derived from an EMBL/GenBank/DDBJ whole genome shotgun (WGS) entry which is preliminary data.</text>
</comment>
<organism evidence="1 2">
    <name type="scientific">Diploscapter pachys</name>
    <dbReference type="NCBI Taxonomy" id="2018661"/>
    <lineage>
        <taxon>Eukaryota</taxon>
        <taxon>Metazoa</taxon>
        <taxon>Ecdysozoa</taxon>
        <taxon>Nematoda</taxon>
        <taxon>Chromadorea</taxon>
        <taxon>Rhabditida</taxon>
        <taxon>Rhabditina</taxon>
        <taxon>Rhabditomorpha</taxon>
        <taxon>Rhabditoidea</taxon>
        <taxon>Rhabditidae</taxon>
        <taxon>Diploscapter</taxon>
    </lineage>
</organism>
<dbReference type="AlphaFoldDB" id="A0A2A2K7B3"/>
<evidence type="ECO:0000313" key="2">
    <source>
        <dbReference type="Proteomes" id="UP000218231"/>
    </source>
</evidence>
<reference evidence="1 2" key="1">
    <citation type="journal article" date="2017" name="Curr. Biol.">
        <title>Genome architecture and evolution of a unichromosomal asexual nematode.</title>
        <authorList>
            <person name="Fradin H."/>
            <person name="Zegar C."/>
            <person name="Gutwein M."/>
            <person name="Lucas J."/>
            <person name="Kovtun M."/>
            <person name="Corcoran D."/>
            <person name="Baugh L.R."/>
            <person name="Kiontke K."/>
            <person name="Gunsalus K."/>
            <person name="Fitch D.H."/>
            <person name="Piano F."/>
        </authorList>
    </citation>
    <scope>NUCLEOTIDE SEQUENCE [LARGE SCALE GENOMIC DNA]</scope>
    <source>
        <strain evidence="1">PF1309</strain>
    </source>
</reference>
<keyword evidence="2" id="KW-1185">Reference proteome</keyword>
<evidence type="ECO:0000313" key="1">
    <source>
        <dbReference type="EMBL" id="PAV69699.1"/>
    </source>
</evidence>
<dbReference type="EMBL" id="LIAE01009467">
    <property type="protein sequence ID" value="PAV69699.1"/>
    <property type="molecule type" value="Genomic_DNA"/>
</dbReference>
<gene>
    <name evidence="1" type="ORF">WR25_01819</name>
</gene>
<accession>A0A2A2K7B3</accession>
<sequence length="122" mass="13251">MEVKKPLADEIADILQAQFLGAEHGDPLGIAALDQVLDRLGVQQVRGLQAHQANIAGLLQRRLERATSDIPADTAQAWQQAVAIVSGVDDQQAAMGCRFKHDLSLAPVIGFLPINRQLRRPN</sequence>
<name>A0A2A2K7B3_9BILA</name>
<proteinExistence type="predicted"/>